<gene>
    <name evidence="1" type="ORF">SAMN04488569_10251</name>
</gene>
<protein>
    <recommendedName>
        <fullName evidence="3">Transposase IS116/IS110/IS902 family protein</fullName>
    </recommendedName>
</protein>
<name>A0A1I3YSK3_9LACT</name>
<evidence type="ECO:0008006" key="3">
    <source>
        <dbReference type="Google" id="ProtNLM"/>
    </source>
</evidence>
<reference evidence="2" key="1">
    <citation type="submission" date="2016-10" db="EMBL/GenBank/DDBJ databases">
        <authorList>
            <person name="Varghese N."/>
            <person name="Submissions S."/>
        </authorList>
    </citation>
    <scope>NUCLEOTIDE SEQUENCE [LARGE SCALE GENOMIC DNA]</scope>
    <source>
        <strain evidence="2">DSM 16108</strain>
    </source>
</reference>
<accession>A0A1I3YSK3</accession>
<evidence type="ECO:0000313" key="1">
    <source>
        <dbReference type="EMBL" id="SFK34822.1"/>
    </source>
</evidence>
<dbReference type="EMBL" id="FOSJ01000025">
    <property type="protein sequence ID" value="SFK34822.1"/>
    <property type="molecule type" value="Genomic_DNA"/>
</dbReference>
<evidence type="ECO:0000313" key="2">
    <source>
        <dbReference type="Proteomes" id="UP000199589"/>
    </source>
</evidence>
<keyword evidence="2" id="KW-1185">Reference proteome</keyword>
<organism evidence="1 2">
    <name type="scientific">Marinilactibacillus piezotolerans</name>
    <dbReference type="NCBI Taxonomy" id="258723"/>
    <lineage>
        <taxon>Bacteria</taxon>
        <taxon>Bacillati</taxon>
        <taxon>Bacillota</taxon>
        <taxon>Bacilli</taxon>
        <taxon>Lactobacillales</taxon>
        <taxon>Carnobacteriaceae</taxon>
        <taxon>Marinilactibacillus</taxon>
    </lineage>
</organism>
<proteinExistence type="predicted"/>
<dbReference type="Proteomes" id="UP000199589">
    <property type="component" value="Unassembled WGS sequence"/>
</dbReference>
<dbReference type="AlphaFoldDB" id="A0A1I3YSK3"/>
<sequence>EAYYQKKYKEVPKTQHKRALVLTARKLVRLVFALLSDHQLYIARSEAMES</sequence>
<feature type="non-terminal residue" evidence="1">
    <location>
        <position position="1"/>
    </location>
</feature>